<reference evidence="8 9" key="1">
    <citation type="journal article" date="2011" name="Stand. Genomic Sci.">
        <title>Complete genome sequence of Parvibaculum lavamentivorans type strain (DS-1(T)).</title>
        <authorList>
            <person name="Schleheck D."/>
            <person name="Weiss M."/>
            <person name="Pitluck S."/>
            <person name="Bruce D."/>
            <person name="Land M.L."/>
            <person name="Han S."/>
            <person name="Saunders E."/>
            <person name="Tapia R."/>
            <person name="Detter C."/>
            <person name="Brettin T."/>
            <person name="Han J."/>
            <person name="Woyke T."/>
            <person name="Goodwin L."/>
            <person name="Pennacchio L."/>
            <person name="Nolan M."/>
            <person name="Cook A.M."/>
            <person name="Kjelleberg S."/>
            <person name="Thomas T."/>
        </authorList>
    </citation>
    <scope>NUCLEOTIDE SEQUENCE [LARGE SCALE GENOMIC DNA]</scope>
    <source>
        <strain evidence="9">DS-1 / DSM 13023 / NCIMB 13966</strain>
    </source>
</reference>
<evidence type="ECO:0000256" key="1">
    <source>
        <dbReference type="ARBA" id="ARBA00001974"/>
    </source>
</evidence>
<dbReference type="Pfam" id="PF02771">
    <property type="entry name" value="Acyl-CoA_dh_N"/>
    <property type="match status" value="1"/>
</dbReference>
<dbReference type="KEGG" id="pla:Plav_0925"/>
<dbReference type="SUPFAM" id="SSF56645">
    <property type="entry name" value="Acyl-CoA dehydrogenase NM domain-like"/>
    <property type="match status" value="1"/>
</dbReference>
<evidence type="ECO:0000256" key="3">
    <source>
        <dbReference type="ARBA" id="ARBA00022630"/>
    </source>
</evidence>
<dbReference type="EMBL" id="CP000774">
    <property type="protein sequence ID" value="ABS62548.1"/>
    <property type="molecule type" value="Genomic_DNA"/>
</dbReference>
<proteinExistence type="inferred from homology"/>
<evidence type="ECO:0000256" key="4">
    <source>
        <dbReference type="ARBA" id="ARBA00022827"/>
    </source>
</evidence>
<dbReference type="InterPro" id="IPR037069">
    <property type="entry name" value="AcylCoA_DH/ox_N_sf"/>
</dbReference>
<comment type="similarity">
    <text evidence="2">Belongs to the acyl-CoA dehydrogenase family.</text>
</comment>
<dbReference type="GO" id="GO:0050660">
    <property type="term" value="F:flavin adenine dinucleotide binding"/>
    <property type="evidence" value="ECO:0007669"/>
    <property type="project" value="InterPro"/>
</dbReference>
<dbReference type="GO" id="GO:0003995">
    <property type="term" value="F:acyl-CoA dehydrogenase activity"/>
    <property type="evidence" value="ECO:0007669"/>
    <property type="project" value="TreeGrafter"/>
</dbReference>
<keyword evidence="5" id="KW-0560">Oxidoreductase</keyword>
<evidence type="ECO:0000313" key="9">
    <source>
        <dbReference type="Proteomes" id="UP000006377"/>
    </source>
</evidence>
<organism evidence="8 9">
    <name type="scientific">Parvibaculum lavamentivorans (strain DS-1 / DSM 13023 / NCIMB 13966)</name>
    <dbReference type="NCBI Taxonomy" id="402881"/>
    <lineage>
        <taxon>Bacteria</taxon>
        <taxon>Pseudomonadati</taxon>
        <taxon>Pseudomonadota</taxon>
        <taxon>Alphaproteobacteria</taxon>
        <taxon>Hyphomicrobiales</taxon>
        <taxon>Parvibaculaceae</taxon>
        <taxon>Parvibaculum</taxon>
    </lineage>
</organism>
<dbReference type="SUPFAM" id="SSF47203">
    <property type="entry name" value="Acyl-CoA dehydrogenase C-terminal domain-like"/>
    <property type="match status" value="1"/>
</dbReference>
<dbReference type="Proteomes" id="UP000006377">
    <property type="component" value="Chromosome"/>
</dbReference>
<keyword evidence="4" id="KW-0274">FAD</keyword>
<feature type="domain" description="Acyl-CoA dehydrogenase/oxidase C-terminal" evidence="6">
    <location>
        <begin position="191"/>
        <end position="302"/>
    </location>
</feature>
<dbReference type="RefSeq" id="WP_012109802.1">
    <property type="nucleotide sequence ID" value="NC_009719.1"/>
</dbReference>
<dbReference type="InterPro" id="IPR036250">
    <property type="entry name" value="AcylCo_DH-like_C"/>
</dbReference>
<gene>
    <name evidence="8" type="ordered locus">Plav_0925</name>
</gene>
<sequence length="339" mass="35637">MNELQTILSDSVNGLLSERVTKDLVQKAEEGEWPDALWNEIETNGLTRVLVPEAQGGAGATWADAAIVLKAAGEHVAPVPLAEAVLANWLLAEAGIGIPDGVVTLLDGDFKLQGGTLSGRAEGVPWGRSASYGVAVLGDAVALVPLAGAAIEPGINVAREPRDRVTLEAAAAVAKPAELPRDALMLYGALIRSCQMAGALGYLSSQSVAYANERTQFGKPIGKFQAIQQQLAVLSTQAAASGIAADYACAQLDKRGSEAAFEIAVAKIRTDDASSIATSIAHQVHGAIGFTYEHGLHFATRRLWSWRAEFGAGAEWAERLGRETISRGADALWPYTTAR</sequence>
<accession>A7HRL5</accession>
<evidence type="ECO:0000256" key="5">
    <source>
        <dbReference type="ARBA" id="ARBA00023002"/>
    </source>
</evidence>
<feature type="domain" description="Acyl-CoA dehydrogenase/oxidase N-terminal" evidence="7">
    <location>
        <begin position="3"/>
        <end position="91"/>
    </location>
</feature>
<dbReference type="eggNOG" id="COG1960">
    <property type="taxonomic scope" value="Bacteria"/>
</dbReference>
<dbReference type="PANTHER" id="PTHR43884">
    <property type="entry name" value="ACYL-COA DEHYDROGENASE"/>
    <property type="match status" value="1"/>
</dbReference>
<evidence type="ECO:0000259" key="6">
    <source>
        <dbReference type="Pfam" id="PF00441"/>
    </source>
</evidence>
<evidence type="ECO:0000259" key="7">
    <source>
        <dbReference type="Pfam" id="PF02771"/>
    </source>
</evidence>
<evidence type="ECO:0000313" key="8">
    <source>
        <dbReference type="EMBL" id="ABS62548.1"/>
    </source>
</evidence>
<dbReference type="Gene3D" id="1.20.140.10">
    <property type="entry name" value="Butyryl-CoA Dehydrogenase, subunit A, domain 3"/>
    <property type="match status" value="1"/>
</dbReference>
<dbReference type="HOGENOM" id="CLU_018204_5_0_5"/>
<dbReference type="InterPro" id="IPR013786">
    <property type="entry name" value="AcylCoA_DH/ox_N"/>
</dbReference>
<dbReference type="InterPro" id="IPR009100">
    <property type="entry name" value="AcylCoA_DH/oxidase_NM_dom_sf"/>
</dbReference>
<dbReference type="PANTHER" id="PTHR43884:SF20">
    <property type="entry name" value="ACYL-COA DEHYDROGENASE FADE28"/>
    <property type="match status" value="1"/>
</dbReference>
<dbReference type="AlphaFoldDB" id="A7HRL5"/>
<dbReference type="OrthoDB" id="2450120at2"/>
<keyword evidence="9" id="KW-1185">Reference proteome</keyword>
<dbReference type="Gene3D" id="1.10.540.10">
    <property type="entry name" value="Acyl-CoA dehydrogenase/oxidase, N-terminal domain"/>
    <property type="match status" value="1"/>
</dbReference>
<name>A7HRL5_PARL1</name>
<comment type="cofactor">
    <cofactor evidence="1">
        <name>FAD</name>
        <dbReference type="ChEBI" id="CHEBI:57692"/>
    </cofactor>
</comment>
<dbReference type="InterPro" id="IPR009075">
    <property type="entry name" value="AcylCo_DH/oxidase_C"/>
</dbReference>
<protein>
    <submittedName>
        <fullName evidence="8">Acyl-CoA dehydrogenase domain protein</fullName>
    </submittedName>
</protein>
<keyword evidence="3" id="KW-0285">Flavoprotein</keyword>
<evidence type="ECO:0000256" key="2">
    <source>
        <dbReference type="ARBA" id="ARBA00009347"/>
    </source>
</evidence>
<dbReference type="STRING" id="402881.Plav_0925"/>
<dbReference type="Pfam" id="PF00441">
    <property type="entry name" value="Acyl-CoA_dh_1"/>
    <property type="match status" value="1"/>
</dbReference>